<dbReference type="AlphaFoldDB" id="K1S394"/>
<proteinExistence type="predicted"/>
<feature type="non-terminal residue" evidence="2">
    <location>
        <position position="137"/>
    </location>
</feature>
<evidence type="ECO:0000313" key="2">
    <source>
        <dbReference type="EMBL" id="EKC49884.1"/>
    </source>
</evidence>
<dbReference type="InterPro" id="IPR037401">
    <property type="entry name" value="SnoaL-like"/>
</dbReference>
<sequence length="137" mass="15628">MTASKEGLHLTIDADRKIKELARAIIADAGLPYTPEQLAEIPAILAAKNRYFWCIDNQEFDLMPDVFTETGFRTFWSGRPGFRDRDAQVAQNRSTCGDDMVPMHFGYNQIVHFTGPRSAQLLTKMHDYHTYKDNGQT</sequence>
<protein>
    <recommendedName>
        <fullName evidence="1">SnoaL-like domain-containing protein</fullName>
    </recommendedName>
</protein>
<dbReference type="Pfam" id="PF13577">
    <property type="entry name" value="SnoaL_4"/>
    <property type="match status" value="1"/>
</dbReference>
<comment type="caution">
    <text evidence="2">The sequence shown here is derived from an EMBL/GenBank/DDBJ whole genome shotgun (WGS) entry which is preliminary data.</text>
</comment>
<dbReference type="InterPro" id="IPR032710">
    <property type="entry name" value="NTF2-like_dom_sf"/>
</dbReference>
<dbReference type="Gene3D" id="3.10.450.50">
    <property type="match status" value="1"/>
</dbReference>
<reference evidence="2" key="1">
    <citation type="journal article" date="2013" name="Environ. Microbiol.">
        <title>Microbiota from the distal guts of lean and obese adolescents exhibit partial functional redundancy besides clear differences in community structure.</title>
        <authorList>
            <person name="Ferrer M."/>
            <person name="Ruiz A."/>
            <person name="Lanza F."/>
            <person name="Haange S.B."/>
            <person name="Oberbach A."/>
            <person name="Till H."/>
            <person name="Bargiela R."/>
            <person name="Campoy C."/>
            <person name="Segura M.T."/>
            <person name="Richter M."/>
            <person name="von Bergen M."/>
            <person name="Seifert J."/>
            <person name="Suarez A."/>
        </authorList>
    </citation>
    <scope>NUCLEOTIDE SEQUENCE</scope>
</reference>
<accession>K1S394</accession>
<dbReference type="SUPFAM" id="SSF54427">
    <property type="entry name" value="NTF2-like"/>
    <property type="match status" value="1"/>
</dbReference>
<dbReference type="EMBL" id="AJWZ01009937">
    <property type="protein sequence ID" value="EKC49884.1"/>
    <property type="molecule type" value="Genomic_DNA"/>
</dbReference>
<organism evidence="2">
    <name type="scientific">human gut metagenome</name>
    <dbReference type="NCBI Taxonomy" id="408170"/>
    <lineage>
        <taxon>unclassified sequences</taxon>
        <taxon>metagenomes</taxon>
        <taxon>organismal metagenomes</taxon>
    </lineage>
</organism>
<gene>
    <name evidence="2" type="ORF">OBE_14411</name>
</gene>
<feature type="domain" description="SnoaL-like" evidence="1">
    <location>
        <begin position="37"/>
        <end position="135"/>
    </location>
</feature>
<name>K1S394_9ZZZZ</name>
<evidence type="ECO:0000259" key="1">
    <source>
        <dbReference type="Pfam" id="PF13577"/>
    </source>
</evidence>